<evidence type="ECO:0000313" key="10">
    <source>
        <dbReference type="EMBL" id="SHG97489.1"/>
    </source>
</evidence>
<feature type="transmembrane region" description="Helical" evidence="8">
    <location>
        <begin position="300"/>
        <end position="321"/>
    </location>
</feature>
<dbReference type="Pfam" id="PF00361">
    <property type="entry name" value="Proton_antipo_M"/>
    <property type="match status" value="1"/>
</dbReference>
<dbReference type="OrthoDB" id="9811718at2"/>
<dbReference type="STRING" id="2017.SAMN05444320_11791"/>
<evidence type="ECO:0000256" key="2">
    <source>
        <dbReference type="ARBA" id="ARBA00005346"/>
    </source>
</evidence>
<evidence type="ECO:0000256" key="6">
    <source>
        <dbReference type="ARBA" id="ARBA00023136"/>
    </source>
</evidence>
<evidence type="ECO:0000256" key="4">
    <source>
        <dbReference type="ARBA" id="ARBA00022692"/>
    </source>
</evidence>
<feature type="transmembrane region" description="Helical" evidence="8">
    <location>
        <begin position="456"/>
        <end position="480"/>
    </location>
</feature>
<dbReference type="Proteomes" id="UP000184501">
    <property type="component" value="Unassembled WGS sequence"/>
</dbReference>
<dbReference type="InterPro" id="IPR050586">
    <property type="entry name" value="CPA3_Na-H_Antiporter_D"/>
</dbReference>
<dbReference type="NCBIfam" id="NF009308">
    <property type="entry name" value="PRK12665.1"/>
    <property type="match status" value="1"/>
</dbReference>
<feature type="transmembrane region" description="Helical" evidence="8">
    <location>
        <begin position="327"/>
        <end position="349"/>
    </location>
</feature>
<feature type="transmembrane region" description="Helical" evidence="8">
    <location>
        <begin position="369"/>
        <end position="387"/>
    </location>
</feature>
<feature type="transmembrane region" description="Helical" evidence="8">
    <location>
        <begin position="165"/>
        <end position="187"/>
    </location>
</feature>
<evidence type="ECO:0000256" key="3">
    <source>
        <dbReference type="ARBA" id="ARBA00022475"/>
    </source>
</evidence>
<dbReference type="PANTHER" id="PTHR42703">
    <property type="entry name" value="NADH DEHYDROGENASE"/>
    <property type="match status" value="1"/>
</dbReference>
<feature type="transmembrane region" description="Helical" evidence="8">
    <location>
        <begin position="134"/>
        <end position="153"/>
    </location>
</feature>
<gene>
    <name evidence="10" type="ORF">SAMN05444320_11791</name>
</gene>
<comment type="subcellular location">
    <subcellularLocation>
        <location evidence="1">Cell membrane</location>
        <topology evidence="1">Multi-pass membrane protein</topology>
    </subcellularLocation>
    <subcellularLocation>
        <location evidence="7">Membrane</location>
        <topology evidence="7">Multi-pass membrane protein</topology>
    </subcellularLocation>
</comment>
<feature type="transmembrane region" description="Helical" evidence="8">
    <location>
        <begin position="207"/>
        <end position="232"/>
    </location>
</feature>
<feature type="transmembrane region" description="Helical" evidence="8">
    <location>
        <begin position="407"/>
        <end position="435"/>
    </location>
</feature>
<protein>
    <submittedName>
        <fullName evidence="10">Multisubunit sodium/proton antiporter, MrpD subunit</fullName>
    </submittedName>
</protein>
<dbReference type="GO" id="GO:0005886">
    <property type="term" value="C:plasma membrane"/>
    <property type="evidence" value="ECO:0007669"/>
    <property type="project" value="UniProtKB-SubCell"/>
</dbReference>
<evidence type="ECO:0000256" key="5">
    <source>
        <dbReference type="ARBA" id="ARBA00022989"/>
    </source>
</evidence>
<keyword evidence="5 8" id="KW-1133">Transmembrane helix</keyword>
<feature type="transmembrane region" description="Helical" evidence="8">
    <location>
        <begin position="110"/>
        <end position="128"/>
    </location>
</feature>
<comment type="similarity">
    <text evidence="2">Belongs to the CPA3 antiporters (TC 2.A.63) subunit D family.</text>
</comment>
<feature type="transmembrane region" description="Helical" evidence="8">
    <location>
        <begin position="31"/>
        <end position="50"/>
    </location>
</feature>
<name>A0A1M5P7T5_STRHI</name>
<feature type="transmembrane region" description="Helical" evidence="8">
    <location>
        <begin position="80"/>
        <end position="98"/>
    </location>
</feature>
<dbReference type="PANTHER" id="PTHR42703:SF1">
    <property type="entry name" value="NA(+)_H(+) ANTIPORTER SUBUNIT D1"/>
    <property type="match status" value="1"/>
</dbReference>
<evidence type="ECO:0000256" key="8">
    <source>
        <dbReference type="SAM" id="Phobius"/>
    </source>
</evidence>
<dbReference type="AlphaFoldDB" id="A0A1M5P7T5"/>
<dbReference type="RefSeq" id="WP_073489835.1">
    <property type="nucleotide sequence ID" value="NZ_FQVN01000017.1"/>
</dbReference>
<dbReference type="GO" id="GO:0042773">
    <property type="term" value="P:ATP synthesis coupled electron transport"/>
    <property type="evidence" value="ECO:0007669"/>
    <property type="project" value="InterPro"/>
</dbReference>
<keyword evidence="4 7" id="KW-0812">Transmembrane</keyword>
<feature type="domain" description="NADH:quinone oxidoreductase/Mrp antiporter transmembrane" evidence="9">
    <location>
        <begin position="131"/>
        <end position="411"/>
    </location>
</feature>
<dbReference type="InterPro" id="IPR003918">
    <property type="entry name" value="NADH_UbQ_OxRdtase"/>
</dbReference>
<keyword evidence="3" id="KW-1003">Cell membrane</keyword>
<evidence type="ECO:0000256" key="7">
    <source>
        <dbReference type="RuleBase" id="RU000320"/>
    </source>
</evidence>
<dbReference type="InterPro" id="IPR001750">
    <property type="entry name" value="ND/Mrp_TM"/>
</dbReference>
<dbReference type="EMBL" id="FQVN01000017">
    <property type="protein sequence ID" value="SHG97489.1"/>
    <property type="molecule type" value="Genomic_DNA"/>
</dbReference>
<feature type="transmembrane region" description="Helical" evidence="8">
    <location>
        <begin position="239"/>
        <end position="260"/>
    </location>
</feature>
<dbReference type="PRINTS" id="PR01437">
    <property type="entry name" value="NUOXDRDTASE4"/>
</dbReference>
<reference evidence="10 11" key="1">
    <citation type="submission" date="2016-11" db="EMBL/GenBank/DDBJ databases">
        <authorList>
            <person name="Jaros S."/>
            <person name="Januszkiewicz K."/>
            <person name="Wedrychowicz H."/>
        </authorList>
    </citation>
    <scope>NUCLEOTIDE SEQUENCE [LARGE SCALE GENOMIC DNA]</scope>
    <source>
        <strain evidence="10 11">DSM 44523</strain>
    </source>
</reference>
<organism evidence="10 11">
    <name type="scientific">Streptoalloteichus hindustanus</name>
    <dbReference type="NCBI Taxonomy" id="2017"/>
    <lineage>
        <taxon>Bacteria</taxon>
        <taxon>Bacillati</taxon>
        <taxon>Actinomycetota</taxon>
        <taxon>Actinomycetes</taxon>
        <taxon>Pseudonocardiales</taxon>
        <taxon>Pseudonocardiaceae</taxon>
        <taxon>Streptoalloteichus</taxon>
    </lineage>
</organism>
<evidence type="ECO:0000259" key="9">
    <source>
        <dbReference type="Pfam" id="PF00361"/>
    </source>
</evidence>
<feature type="transmembrane region" description="Helical" evidence="8">
    <location>
        <begin position="272"/>
        <end position="293"/>
    </location>
</feature>
<dbReference type="GO" id="GO:0008137">
    <property type="term" value="F:NADH dehydrogenase (ubiquinone) activity"/>
    <property type="evidence" value="ECO:0007669"/>
    <property type="project" value="InterPro"/>
</dbReference>
<accession>A0A1M5P7T5</accession>
<keyword evidence="6 8" id="KW-0472">Membrane</keyword>
<evidence type="ECO:0000256" key="1">
    <source>
        <dbReference type="ARBA" id="ARBA00004651"/>
    </source>
</evidence>
<proteinExistence type="inferred from homology"/>
<evidence type="ECO:0000313" key="11">
    <source>
        <dbReference type="Proteomes" id="UP000184501"/>
    </source>
</evidence>
<sequence>MNVLLALPVVLPVLAAGVSLTLTRRPTAQRAIGVAVLLVVLADAIALLVSADRGGPLVTQAGGWPAPFGITLVADRLSALLLVVSTTVTTAVLVFAVGQGVAARSPSRSIPIFHPAYLTLVAGIDLAFLTGDLFNLFVAFELMLVSSYVLITLNGTARRLRAGMTYTISSLTSSLLFLTAIALVYAATGTVNLADLGRKVEGLPADLRAALALLLLVVFGIKAAMAPLHFWLPDSYPTAPAPITAVLAGLLTKVGVYAMLRTQTLLFPREDAWPVLLVAAMLTMLVGILGALAQDDINRMLSFILVSHIGFMVFGLALFDVRGLTGAILYVVHHITAQATVFLVSGLVVRRAGTPAMRKMGGLLRSTPVLAALFSVPALSLSGIPPLSGFVAKFALLRAAVATGAALPLAVAAVAVLTSLLTLLTLGRAWVRVFWSEPGEPRRSTVDSTPRPGTRVMLGAASALAGFGVLVAVLAGPLAALSGRAAADLVDRRPYLTAVLGAADGNP</sequence>
<keyword evidence="11" id="KW-1185">Reference proteome</keyword>